<gene>
    <name evidence="2" type="ORF">SAMN02983003_1184</name>
</gene>
<evidence type="ECO:0000256" key="1">
    <source>
        <dbReference type="SAM" id="Phobius"/>
    </source>
</evidence>
<accession>A0A1K2HWV7</accession>
<feature type="transmembrane region" description="Helical" evidence="1">
    <location>
        <begin position="39"/>
        <end position="60"/>
    </location>
</feature>
<dbReference type="STRING" id="665118.SAMN02983003_1184"/>
<protein>
    <submittedName>
        <fullName evidence="2">Uncharacterized protein</fullName>
    </submittedName>
</protein>
<sequence length="66" mass="7115">MAKSHMQIEFSLKTILLGVGFVLAAMVIFRLLLPAILPLDAVVTIAAAALGVAFWFLFLVSRNRAG</sequence>
<name>A0A1K2HWV7_9HYPH</name>
<reference evidence="2 3" key="1">
    <citation type="submission" date="2016-11" db="EMBL/GenBank/DDBJ databases">
        <authorList>
            <person name="Jaros S."/>
            <person name="Januszkiewicz K."/>
            <person name="Wedrychowicz H."/>
        </authorList>
    </citation>
    <scope>NUCLEOTIDE SEQUENCE [LARGE SCALE GENOMIC DNA]</scope>
    <source>
        <strain evidence="2 3">ATCC 23634</strain>
    </source>
</reference>
<proteinExistence type="predicted"/>
<dbReference type="RefSeq" id="WP_072339837.1">
    <property type="nucleotide sequence ID" value="NZ_FPKU01000001.1"/>
</dbReference>
<keyword evidence="3" id="KW-1185">Reference proteome</keyword>
<organism evidence="2 3">
    <name type="scientific">Devosia enhydra</name>
    <dbReference type="NCBI Taxonomy" id="665118"/>
    <lineage>
        <taxon>Bacteria</taxon>
        <taxon>Pseudomonadati</taxon>
        <taxon>Pseudomonadota</taxon>
        <taxon>Alphaproteobacteria</taxon>
        <taxon>Hyphomicrobiales</taxon>
        <taxon>Devosiaceae</taxon>
        <taxon>Devosia</taxon>
    </lineage>
</organism>
<feature type="transmembrane region" description="Helical" evidence="1">
    <location>
        <begin position="12"/>
        <end position="33"/>
    </location>
</feature>
<evidence type="ECO:0000313" key="2">
    <source>
        <dbReference type="EMBL" id="SFZ82627.1"/>
    </source>
</evidence>
<dbReference type="EMBL" id="FPKU01000001">
    <property type="protein sequence ID" value="SFZ82627.1"/>
    <property type="molecule type" value="Genomic_DNA"/>
</dbReference>
<dbReference type="OrthoDB" id="9928300at2"/>
<keyword evidence="1" id="KW-1133">Transmembrane helix</keyword>
<evidence type="ECO:0000313" key="3">
    <source>
        <dbReference type="Proteomes" id="UP000183447"/>
    </source>
</evidence>
<keyword evidence="1" id="KW-0472">Membrane</keyword>
<keyword evidence="1" id="KW-0812">Transmembrane</keyword>
<dbReference type="AlphaFoldDB" id="A0A1K2HWV7"/>
<dbReference type="Proteomes" id="UP000183447">
    <property type="component" value="Unassembled WGS sequence"/>
</dbReference>